<sequence length="319" mass="36369">MKYFEISDADNKSIRISRIILGGVQFGTTLTREQSFELMDKYIERGGNTFDTARVYCDWLENGHSASERTIGEWIKSRNNRKEIILATKGGHPAAAGVSRLSKEDILGDMDKSLETLQTDYVDLYLLHRDDVNIPVNEIMDTLHILVQQGKARAVGVSNWTCERIKEANAYAMEYDKTKLVISQIQWSLAECFPQNFNDLTLVCMNPKEYRQYVEMGMPVMAYSSQANGLYSKANERGLEYVPSKLQKFLTLENINRYNNLLKLCRKKGYSRTAVALNYIMDNRLNGSAIIGCTNLDQLNDCMMAAEITLTEEEIEMLV</sequence>
<keyword evidence="4" id="KW-1185">Reference proteome</keyword>
<feature type="domain" description="NADP-dependent oxidoreductase" evidence="2">
    <location>
        <begin position="18"/>
        <end position="318"/>
    </location>
</feature>
<dbReference type="RefSeq" id="WP_004625831.1">
    <property type="nucleotide sequence ID" value="NZ_AORV01000033.1"/>
</dbReference>
<dbReference type="PANTHER" id="PTHR43364">
    <property type="entry name" value="NADH-SPECIFIC METHYLGLYOXAL REDUCTASE-RELATED"/>
    <property type="match status" value="1"/>
</dbReference>
<proteinExistence type="predicted"/>
<dbReference type="SUPFAM" id="SSF51430">
    <property type="entry name" value="NAD(P)-linked oxidoreductase"/>
    <property type="match status" value="1"/>
</dbReference>
<protein>
    <submittedName>
        <fullName evidence="3">Aldo/keto reductase</fullName>
    </submittedName>
</protein>
<dbReference type="Pfam" id="PF00248">
    <property type="entry name" value="Aldo_ket_red"/>
    <property type="match status" value="1"/>
</dbReference>
<dbReference type="InterPro" id="IPR050523">
    <property type="entry name" value="AKR_Detox_Biosynth"/>
</dbReference>
<dbReference type="InterPro" id="IPR036812">
    <property type="entry name" value="NAD(P)_OxRdtase_dom_sf"/>
</dbReference>
<gene>
    <name evidence="3" type="ORF">CTER_2223</name>
</gene>
<name>S0FND4_RUMCE</name>
<dbReference type="PANTHER" id="PTHR43364:SF4">
    <property type="entry name" value="NAD(P)-LINKED OXIDOREDUCTASE SUPERFAMILY PROTEIN"/>
    <property type="match status" value="1"/>
</dbReference>
<dbReference type="Proteomes" id="UP000014155">
    <property type="component" value="Unassembled WGS sequence"/>
</dbReference>
<dbReference type="STRING" id="1195236.CTER_2223"/>
<dbReference type="GO" id="GO:0016491">
    <property type="term" value="F:oxidoreductase activity"/>
    <property type="evidence" value="ECO:0007669"/>
    <property type="project" value="UniProtKB-KW"/>
</dbReference>
<comment type="caution">
    <text evidence="3">The sequence shown here is derived from an EMBL/GenBank/DDBJ whole genome shotgun (WGS) entry which is preliminary data.</text>
</comment>
<evidence type="ECO:0000259" key="2">
    <source>
        <dbReference type="Pfam" id="PF00248"/>
    </source>
</evidence>
<evidence type="ECO:0000256" key="1">
    <source>
        <dbReference type="ARBA" id="ARBA00023002"/>
    </source>
</evidence>
<dbReference type="CDD" id="cd19082">
    <property type="entry name" value="AKR_AKR10A1_2"/>
    <property type="match status" value="1"/>
</dbReference>
<dbReference type="InterPro" id="IPR023210">
    <property type="entry name" value="NADP_OxRdtase_dom"/>
</dbReference>
<organism evidence="3 4">
    <name type="scientific">Ruminiclostridium cellobioparum subsp. termitidis CT1112</name>
    <dbReference type="NCBI Taxonomy" id="1195236"/>
    <lineage>
        <taxon>Bacteria</taxon>
        <taxon>Bacillati</taxon>
        <taxon>Bacillota</taxon>
        <taxon>Clostridia</taxon>
        <taxon>Eubacteriales</taxon>
        <taxon>Oscillospiraceae</taxon>
        <taxon>Ruminiclostridium</taxon>
    </lineage>
</organism>
<dbReference type="PATRIC" id="fig|1195236.3.peg.2529"/>
<evidence type="ECO:0000313" key="3">
    <source>
        <dbReference type="EMBL" id="EMS71851.1"/>
    </source>
</evidence>
<keyword evidence="1" id="KW-0560">Oxidoreductase</keyword>
<dbReference type="eggNOG" id="COG0667">
    <property type="taxonomic scope" value="Bacteria"/>
</dbReference>
<dbReference type="AlphaFoldDB" id="S0FND4"/>
<dbReference type="GO" id="GO:0005829">
    <property type="term" value="C:cytosol"/>
    <property type="evidence" value="ECO:0007669"/>
    <property type="project" value="TreeGrafter"/>
</dbReference>
<evidence type="ECO:0000313" key="4">
    <source>
        <dbReference type="Proteomes" id="UP000014155"/>
    </source>
</evidence>
<accession>S0FND4</accession>
<dbReference type="Gene3D" id="3.20.20.100">
    <property type="entry name" value="NADP-dependent oxidoreductase domain"/>
    <property type="match status" value="1"/>
</dbReference>
<reference evidence="3 4" key="1">
    <citation type="journal article" date="2013" name="Genome Announc.">
        <title>Draft Genome Sequence of the Cellulolytic, Mesophilic, Anaerobic Bacterium Clostridium termitidis Strain CT1112 (DSM 5398).</title>
        <authorList>
            <person name="Lal S."/>
            <person name="Ramachandran U."/>
            <person name="Zhang X."/>
            <person name="Munir R."/>
            <person name="Sparling R."/>
            <person name="Levin D.B."/>
        </authorList>
    </citation>
    <scope>NUCLEOTIDE SEQUENCE [LARGE SCALE GENOMIC DNA]</scope>
    <source>
        <strain evidence="3 4">CT1112</strain>
    </source>
</reference>
<dbReference type="EMBL" id="AORV01000033">
    <property type="protein sequence ID" value="EMS71851.1"/>
    <property type="molecule type" value="Genomic_DNA"/>
</dbReference>